<protein>
    <recommendedName>
        <fullName evidence="2">TAF1C beta-propeller domain-containing protein</fullName>
    </recommendedName>
</protein>
<dbReference type="InParanoid" id="A0A0L0HCF9"/>
<dbReference type="Pfam" id="PF20641">
    <property type="entry name" value="TAF1C_beta-prop"/>
    <property type="match status" value="1"/>
</dbReference>
<proteinExistence type="predicted"/>
<sequence length="969" mass="109079">MEWDEEDTITHQESNLTFGREEGERAGDVTSQFPTWLFPDTGKCQTTGTLNGAYFVDTETTGLQVNFQLNDGWCPTLKASRTGEVTPPSRAWEKPIPRGRIEREVERMVRYHEANAYDAFIPRDLMRSLVMESLKTEREEYVYDPFGGNILNVYTPYSDHAVLAYPGGNVLNEVRFAQLNGGGSDDVVTPVDRAKLAFANPILQLTSSKTAPSLSTSRLLAVRDHGSVAIVATSAASELSVDETSNAGLADWPPHDDFPMPHLIDVVTFNQRPLHMTFSPVLANEAAIVFDGGELYLWDGYQPTSSRSTLLATYDDNASSYPLRWKSCEFGAHPRTLMVAHANRLETIDFRSRGIMPTPIFKVDSNERIWAFNREHDEPFQSVLCTSERTVLLDIRFPRRPLLQWKFQNNRDPPIGIEFLPADRRYHQHDWTFVTWTRLRGEIMAFNHRSLHTSQTIKSSFYEHFSPSITLPPSSFARPTLLNRFRPHGYESSQDKYSKVAYGTWGHQQALIENEEIPGWPPLRGLTLFTPDQRAHIDVLKIEDDGRVSFERYGHASTTTEAESRSPPFQLNLEENSNPDTDSAMCQSDGTELTQSEVRRQNLPGLYKDHERVDWTMLTKAIELCLLSKATTDIDIDRLCAIKEPWQWAMRSRKETRQATLWELVTTEGEAVTYGEDDKPNLPDLYAFDRLKREESNNPPLGNDEPAISRISYAELLLDQGEGDHDVLRKQMEQLFPIDMREDNNTSTASTTVADGTEIARELLVRDAYLASRLILQPHGKPGATDHSMEGVHEPGIVNSELSDTEDKFRSSDHVKAGVLYTPYSDHPARLSAAAMELRKRWTDPDKYYGLESTVDYSQEAGVKRRDKAGALERLAERRHGRSLGAGETSVPSVFSSSQMSSYSGGADDADWWASSIPSQTWSQPQVHTGWSLLSQGTTGLAPSSQPVGQTFGSSPASAKKKKPRRKGF</sequence>
<reference evidence="3 4" key="1">
    <citation type="submission" date="2009-08" db="EMBL/GenBank/DDBJ databases">
        <title>The Genome Sequence of Spizellomyces punctatus strain DAOM BR117.</title>
        <authorList>
            <consortium name="The Broad Institute Genome Sequencing Platform"/>
            <person name="Russ C."/>
            <person name="Cuomo C."/>
            <person name="Shea T."/>
            <person name="Young S.K."/>
            <person name="Zeng Q."/>
            <person name="Koehrsen M."/>
            <person name="Haas B."/>
            <person name="Borodovsky M."/>
            <person name="Guigo R."/>
            <person name="Alvarado L."/>
            <person name="Berlin A."/>
            <person name="Bochicchio J."/>
            <person name="Borenstein D."/>
            <person name="Chapman S."/>
            <person name="Chen Z."/>
            <person name="Engels R."/>
            <person name="Freedman E."/>
            <person name="Gellesch M."/>
            <person name="Goldberg J."/>
            <person name="Griggs A."/>
            <person name="Gujja S."/>
            <person name="Heiman D."/>
            <person name="Hepburn T."/>
            <person name="Howarth C."/>
            <person name="Jen D."/>
            <person name="Larson L."/>
            <person name="Lewis B."/>
            <person name="Mehta T."/>
            <person name="Park D."/>
            <person name="Pearson M."/>
            <person name="Roberts A."/>
            <person name="Saif S."/>
            <person name="Shenoy N."/>
            <person name="Sisk P."/>
            <person name="Stolte C."/>
            <person name="Sykes S."/>
            <person name="Thomson T."/>
            <person name="Walk T."/>
            <person name="White J."/>
            <person name="Yandava C."/>
            <person name="Burger G."/>
            <person name="Gray M.W."/>
            <person name="Holland P.W.H."/>
            <person name="King N."/>
            <person name="Lang F.B.F."/>
            <person name="Roger A.J."/>
            <person name="Ruiz-Trillo I."/>
            <person name="Lander E."/>
            <person name="Nusbaum C."/>
        </authorList>
    </citation>
    <scope>NUCLEOTIDE SEQUENCE [LARGE SCALE GENOMIC DNA]</scope>
    <source>
        <strain evidence="3 4">DAOM BR117</strain>
    </source>
</reference>
<dbReference type="GO" id="GO:0001650">
    <property type="term" value="C:fibrillar center"/>
    <property type="evidence" value="ECO:0007669"/>
    <property type="project" value="TreeGrafter"/>
</dbReference>
<dbReference type="PANTHER" id="PTHR15319">
    <property type="entry name" value="TATA BOX-BINDING PROTEIN ASSOCIATED FACTOR RNA POLYMERASE I SUBUNIT C"/>
    <property type="match status" value="1"/>
</dbReference>
<evidence type="ECO:0000256" key="1">
    <source>
        <dbReference type="SAM" id="MobiDB-lite"/>
    </source>
</evidence>
<keyword evidence="4" id="KW-1185">Reference proteome</keyword>
<dbReference type="InterPro" id="IPR038801">
    <property type="entry name" value="TAF1C"/>
</dbReference>
<dbReference type="OrthoDB" id="2382881at2759"/>
<dbReference type="VEuPathDB" id="FungiDB:SPPG_06154"/>
<dbReference type="AlphaFoldDB" id="A0A0L0HCF9"/>
<organism evidence="3 4">
    <name type="scientific">Spizellomyces punctatus (strain DAOM BR117)</name>
    <dbReference type="NCBI Taxonomy" id="645134"/>
    <lineage>
        <taxon>Eukaryota</taxon>
        <taxon>Fungi</taxon>
        <taxon>Fungi incertae sedis</taxon>
        <taxon>Chytridiomycota</taxon>
        <taxon>Chytridiomycota incertae sedis</taxon>
        <taxon>Chytridiomycetes</taxon>
        <taxon>Spizellomycetales</taxon>
        <taxon>Spizellomycetaceae</taxon>
        <taxon>Spizellomyces</taxon>
    </lineage>
</organism>
<name>A0A0L0HCF9_SPIPD</name>
<gene>
    <name evidence="3" type="ORF">SPPG_06154</name>
</gene>
<feature type="region of interest" description="Disordered" evidence="1">
    <location>
        <begin position="1"/>
        <end position="25"/>
    </location>
</feature>
<dbReference type="Proteomes" id="UP000053201">
    <property type="component" value="Unassembled WGS sequence"/>
</dbReference>
<feature type="region of interest" description="Disordered" evidence="1">
    <location>
        <begin position="876"/>
        <end position="902"/>
    </location>
</feature>
<dbReference type="EMBL" id="KQ257460">
    <property type="protein sequence ID" value="KNC98453.1"/>
    <property type="molecule type" value="Genomic_DNA"/>
</dbReference>
<evidence type="ECO:0000313" key="4">
    <source>
        <dbReference type="Proteomes" id="UP000053201"/>
    </source>
</evidence>
<accession>A0A0L0HCF9</accession>
<feature type="compositionally biased region" description="Basic residues" evidence="1">
    <location>
        <begin position="959"/>
        <end position="969"/>
    </location>
</feature>
<dbReference type="InterPro" id="IPR049087">
    <property type="entry name" value="TAF1C_beta-prop"/>
</dbReference>
<dbReference type="PANTHER" id="PTHR15319:SF1">
    <property type="entry name" value="TATA BOX-BINDING PROTEIN-ASSOCIATED FACTOR RNA POLYMERASE I SUBUNIT C"/>
    <property type="match status" value="1"/>
</dbReference>
<dbReference type="GO" id="GO:0001164">
    <property type="term" value="F:RNA polymerase I core promoter sequence-specific DNA binding"/>
    <property type="evidence" value="ECO:0007669"/>
    <property type="project" value="TreeGrafter"/>
</dbReference>
<feature type="region of interest" description="Disordered" evidence="1">
    <location>
        <begin position="934"/>
        <end position="969"/>
    </location>
</feature>
<dbReference type="RefSeq" id="XP_016606493.1">
    <property type="nucleotide sequence ID" value="XM_016754359.1"/>
</dbReference>
<dbReference type="eggNOG" id="ENOG502RME4">
    <property type="taxonomic scope" value="Eukaryota"/>
</dbReference>
<feature type="compositionally biased region" description="Low complexity" evidence="1">
    <location>
        <begin position="890"/>
        <end position="902"/>
    </location>
</feature>
<evidence type="ECO:0000259" key="2">
    <source>
        <dbReference type="Pfam" id="PF20641"/>
    </source>
</evidence>
<dbReference type="GeneID" id="27689482"/>
<evidence type="ECO:0000313" key="3">
    <source>
        <dbReference type="EMBL" id="KNC98453.1"/>
    </source>
</evidence>
<feature type="compositionally biased region" description="Polar residues" evidence="1">
    <location>
        <begin position="934"/>
        <end position="953"/>
    </location>
</feature>
<feature type="domain" description="TAF1C beta-propeller" evidence="2">
    <location>
        <begin position="260"/>
        <end position="365"/>
    </location>
</feature>
<dbReference type="STRING" id="645134.A0A0L0HCF9"/>